<organism evidence="1 2">
    <name type="scientific">Prorocentrum cordatum</name>
    <dbReference type="NCBI Taxonomy" id="2364126"/>
    <lineage>
        <taxon>Eukaryota</taxon>
        <taxon>Sar</taxon>
        <taxon>Alveolata</taxon>
        <taxon>Dinophyceae</taxon>
        <taxon>Prorocentrales</taxon>
        <taxon>Prorocentraceae</taxon>
        <taxon>Prorocentrum</taxon>
    </lineage>
</organism>
<evidence type="ECO:0000313" key="1">
    <source>
        <dbReference type="EMBL" id="CAK0903820.1"/>
    </source>
</evidence>
<keyword evidence="2" id="KW-1185">Reference proteome</keyword>
<feature type="non-terminal residue" evidence="1">
    <location>
        <position position="128"/>
    </location>
</feature>
<name>A0ABN9XUW0_9DINO</name>
<proteinExistence type="predicted"/>
<gene>
    <name evidence="1" type="ORF">PCOR1329_LOCUS80005</name>
</gene>
<feature type="non-terminal residue" evidence="1">
    <location>
        <position position="1"/>
    </location>
</feature>
<sequence length="128" mass="14277">RFLDFREGVLAQSEHAWADFPVRGPRATHWALQCIQRRGGSPLARHSRWRSEMGLDPDDAGVEVHLLRSRLLDTVISYDRLNACDLASAELIARTLQVRGDVCAAPALQQHVSAELAREVAAQKGLRK</sequence>
<evidence type="ECO:0000313" key="2">
    <source>
        <dbReference type="Proteomes" id="UP001189429"/>
    </source>
</evidence>
<accession>A0ABN9XUW0</accession>
<protein>
    <submittedName>
        <fullName evidence="1">Uncharacterized protein</fullName>
    </submittedName>
</protein>
<reference evidence="1" key="1">
    <citation type="submission" date="2023-10" db="EMBL/GenBank/DDBJ databases">
        <authorList>
            <person name="Chen Y."/>
            <person name="Shah S."/>
            <person name="Dougan E. K."/>
            <person name="Thang M."/>
            <person name="Chan C."/>
        </authorList>
    </citation>
    <scope>NUCLEOTIDE SEQUENCE [LARGE SCALE GENOMIC DNA]</scope>
</reference>
<dbReference type="Proteomes" id="UP001189429">
    <property type="component" value="Unassembled WGS sequence"/>
</dbReference>
<dbReference type="EMBL" id="CAUYUJ010021293">
    <property type="protein sequence ID" value="CAK0903820.1"/>
    <property type="molecule type" value="Genomic_DNA"/>
</dbReference>
<comment type="caution">
    <text evidence="1">The sequence shown here is derived from an EMBL/GenBank/DDBJ whole genome shotgun (WGS) entry which is preliminary data.</text>
</comment>